<evidence type="ECO:0000256" key="6">
    <source>
        <dbReference type="ARBA" id="ARBA00022583"/>
    </source>
</evidence>
<feature type="disulfide bond" evidence="21">
    <location>
        <begin position="3765"/>
        <end position="3777"/>
    </location>
</feature>
<evidence type="ECO:0000256" key="24">
    <source>
        <dbReference type="SAM" id="Phobius"/>
    </source>
</evidence>
<feature type="disulfide bond" evidence="21">
    <location>
        <begin position="2701"/>
        <end position="2716"/>
    </location>
</feature>
<comment type="subcellular location">
    <subcellularLocation>
        <location evidence="1">Cell membrane</location>
        <topology evidence="1">Single-pass type I membrane protein</topology>
    </subcellularLocation>
    <subcellularLocation>
        <location evidence="19">Endosome lumen</location>
    </subcellularLocation>
    <subcellularLocation>
        <location evidence="18">Membrane</location>
        <location evidence="18">Coated pit</location>
    </subcellularLocation>
</comment>
<dbReference type="InterPro" id="IPR011042">
    <property type="entry name" value="6-blade_b-propeller_TolB-like"/>
</dbReference>
<dbReference type="FunFam" id="4.10.400.10:FF:000034">
    <property type="entry name" value="Low-density lipoprotein receptor-related protein 2"/>
    <property type="match status" value="1"/>
</dbReference>
<dbReference type="PROSITE" id="PS00022">
    <property type="entry name" value="EGF_1"/>
    <property type="match status" value="1"/>
</dbReference>
<keyword evidence="6" id="KW-0254">Endocytosis</keyword>
<feature type="disulfide bond" evidence="21">
    <location>
        <begin position="3871"/>
        <end position="3889"/>
    </location>
</feature>
<feature type="disulfide bond" evidence="21">
    <location>
        <begin position="1212"/>
        <end position="1224"/>
    </location>
</feature>
<name>A0A7R8ZJ24_9CRUS</name>
<keyword evidence="13 24" id="KW-0472">Membrane</keyword>
<feature type="disulfide bond" evidence="21">
    <location>
        <begin position="1055"/>
        <end position="1073"/>
    </location>
</feature>
<dbReference type="SMART" id="SM00135">
    <property type="entry name" value="LY"/>
    <property type="match status" value="37"/>
</dbReference>
<dbReference type="PROSITE" id="PS01187">
    <property type="entry name" value="EGF_CA"/>
    <property type="match status" value="4"/>
</dbReference>
<feature type="disulfide bond" evidence="21">
    <location>
        <begin position="2857"/>
        <end position="2875"/>
    </location>
</feature>
<feature type="disulfide bond" evidence="21">
    <location>
        <begin position="2943"/>
        <end position="2955"/>
    </location>
</feature>
<feature type="disulfide bond" evidence="21">
    <location>
        <begin position="2990"/>
        <end position="3008"/>
    </location>
</feature>
<dbReference type="InterPro" id="IPR032485">
    <property type="entry name" value="LRP1-like_beta_prop"/>
</dbReference>
<keyword evidence="5" id="KW-0597">Phosphoprotein</keyword>
<dbReference type="FunFam" id="2.120.10.30:FF:000241">
    <property type="entry name" value="Low-density lipoprotein receptor-related protein 6"/>
    <property type="match status" value="5"/>
</dbReference>
<evidence type="ECO:0000256" key="2">
    <source>
        <dbReference type="ARBA" id="ARBA00009939"/>
    </source>
</evidence>
<dbReference type="FunFam" id="4.10.400.10:FF:000005">
    <property type="entry name" value="low-density lipoprotein receptor-related protein 1B"/>
    <property type="match status" value="2"/>
</dbReference>
<feature type="disulfide bond" evidence="20">
    <location>
        <begin position="262"/>
        <end position="272"/>
    </location>
</feature>
<evidence type="ECO:0000256" key="14">
    <source>
        <dbReference type="ARBA" id="ARBA00023157"/>
    </source>
</evidence>
<keyword evidence="15" id="KW-0675">Receptor</keyword>
<dbReference type="GO" id="GO:0005905">
    <property type="term" value="C:clathrin-coated pit"/>
    <property type="evidence" value="ECO:0007669"/>
    <property type="project" value="UniProtKB-KW"/>
</dbReference>
<dbReference type="InterPro" id="IPR000033">
    <property type="entry name" value="LDLR_classB_rpt"/>
</dbReference>
<feature type="repeat" description="LDL-receptor class B" evidence="22">
    <location>
        <begin position="3249"/>
        <end position="3291"/>
    </location>
</feature>
<feature type="disulfide bond" evidence="21">
    <location>
        <begin position="3745"/>
        <end position="3760"/>
    </location>
</feature>
<feature type="disulfide bond" evidence="21">
    <location>
        <begin position="2682"/>
        <end position="2694"/>
    </location>
</feature>
<dbReference type="FunFam" id="4.10.400.10:FF:000181">
    <property type="entry name" value="Low-density lipoprotein RecePtor related"/>
    <property type="match status" value="1"/>
</dbReference>
<sequence length="4765" mass="530001">MGPPRVSDEGANGSSTPKPVTCSDDQFSCGDGRCIPATWVCDYRKDCGDASDEKQNCPPKPCDPGQISCKTYEWGHKNCFAEYMKCDGVPDCSDGSDEEFCTYRQCQPDDHKCGSGICIPPEKICNGYYDCRDFSDEKDCNMTSCHLDKLRCEEGTRCIDHSRRCDHQNDCCPEPGCTSSSDEKDCGDGGKEKCISRDKVCDGKKDCDDGHDEEKACSDSKCPALGCEGPCVPSIDGGRCTCPEGKTLQPLDNRTCTDEDECLKWGSCDQVCKNTVGSYKCACRHGYTLSSDNRCLANDASSMRLYFCHYNTVKRMDPAGFQQEIIASAADAAGLDFHYEKSKLFWCDQDSKKVYVMPLELGSPSGLSRSKRDDRDATELDLSTAWKPVALAVDWVGNKLYVADSLGQKIDVFELDGRHHGIVLSHNLSSPSDVALDPLEGLMFISDGDRIVRSHMDGSLTQHIIKDVIYRVLGVAVDLPSKRIFWCDSLLDLIETSDYKGENRFTVLRGSTNVPSANRITVFERFIYWTDATKQGVVKVDKFNQTGKPSPIYRMTNITQVPKGIKAVHPLLQPSTPNPCGANNGNCEHMCIISRGTEESRLGYRCACSIGYQLSADLRTCQKITEFLLYSKQKFIKGIVLNPVTQGFNDAMIHIVSKSARFVGLEFDARKQYIYYSDVILDVIHRVHVNGTGHESLLASQHQGVEGLALDWISQNLYYVDTRVGSLNVLSARNNTWRRTLMTDLKRPRAIVVHPNRGQSMCVFLSRYLFISEWQRPASISRADLNGENRLIFQRLTLGWPNGLAIDYEEDRLYWCDAMLDHIQHSKLDGTDVKLIKHQLIHHAFSLAIHGDYIFVTDWRLDAIVRLHKTTGGEEEIVEQVEESNRLFGIKIFSEKLQKMESTHPCLIDNGGCEKFCFGVPKNSSNTTTSTKGSDMEAICGCPYGEVPQSDGKTCLADPEAEPSLKPCSQPTDFRCRNQLCIPKAFVCDGDNDCVDNSDEEQNCTKSTCAENHFKCDTGRCIPLSFKCDSDNDCGDFSDESGCQNVSCDAREFLCDNGRCILENWKCDSENDCGDGSDEGDFCEEKTCPYFQFTCPDSGHCISQSWVCDGDADCLDKSDEENCPPITCTASQFKCSNLKQCIHESYKCDGIQDCEDGSDELGCAPVKDGCNPDEQFRCKESGVCIPKTWHCDGITDCADASDESGECQKVTCLENYFLCNNSRCVFKTLICDGVDNCGDNSDEDARHACTPPAKRCTNEEWQCPSADGNLSVCIPKTNVCNGKEDCPGGLDEGPGCPKDEECGLDCEFGCFATPQGPTCNCPRGEQKREDNMDVCEDINECEPPGACSQFCENIKQSYICSCSNGYMLDADGKTCKAESKYSSQAFLIISNRRSLLVGGLTIQSLERVPVDVDNVVAAAADMENGAIFWSDMKSKKIMKLPKGEKPVTLVSSGLDLVEGLAYDWIAGNIYWVDSRLNVLEVVDSEGQNRVVLLSTNMSQPRGIAVDPLQGNRFLFWTDWGEHPRIERIALDGSNRKTIIDTKIFWPNGLTLDISTKKVFFADSKLDYIDYCDYDGTNRRQVIAANHYLLHPHSLAVFENKLFWTDRQLNRIISADKFTGENTTVVSHLVTHPLSVLVHHPVLQPKEPNPCIENPCDHLCLLAPEGRTCKCKAGYTKLGNRCILQLAPYLLVMKGAQIIDFKIDAMNGTSRGAMTPVVGVTNGQCIDYDREKATVYWIQRDPVFNGSIMRSEFGGGNVTSIFSSEAIGSPYALAFDWVGRNMYIANRGEQLSANIEVVKVDGDNSYRRIILANDGSTNGVSKPEALAVDPYEGLLFWLDEGGGGVPVKLAKVGLDGSNPTNLVLGIARPLALTLDRDVRRILFSTESPGTIQVCNYNGKQLTTLKDETKDPISRPVALAFHNDRLFIMDATFETLSRVDLPYGNNTVDILQNEDSLKAMAVVEKRRVPDNHPCVNPLECDHLCIPLAGSTRRCMCSTGFTEDSTGKCVTATSSFAIVSELNVVRGYSLDGASEAMSPIAGFAGHNILLVDYHFSKQWIYWVDFNHFRWNGIYRIRPNGTEMSPVITTGIGSSGIRGLAVDWTANNLYFTNVFQHETHVEVSWLDGSFRLVLKKTTRENPRTIAVNPVKRFLYFIDYGQIPKISRSHLDCSNWQAIVTTNIRSPRDLTIDMNTHDVYWVDSITDTLEKVSFKGSNRYIVRRNLPNPMGVAILGHTVYWIDRNLKTIFKASKIQGNGTAPIRVRSGIDQLRDIAIYDAQNQPPANGPCERDGNGRCQQLCFSFPPSATTDVKQTCKCATGVLGDDGLSCSSGDVFVVFSTRTELQSVFLDPTKKGVPFQPYKNLRNVVGVDFDAQSRRIYYTQIRPDTKIAYVDVDTMKESTTIMSSGINPEGIAYDWVARKIYWADSANSSIYAMNSDGTGVVRITNVDVPRAIVLHPCKGFMYFSDWGKFGTSGKIFRTTMAGNLKKTIVEEDLKQPSGLTIDYEDEKLYWTDAVREKIERSDLDGNNREVIVSATIYPFAVTIHGPYMYWTDLQLRGVYRADKYTGDGMIEMVQRLEESPRDIHVFSKDKQTCNSNPCAVRNGGCEYQCHPSANGTAECTCPEDQKLANEGRMCVNASYNCSEGKFTCRNGRCISRLWSCDTDNDCKDGSDEDEQYCAFHTCSPTEFRCINSRCIFDSWRCDHEDDCGDGSDEENCKYPPCGEGEFTCSNQRCIPNSQLCNGVNDCKDNATSDESLEKCAQNTTCPEGSFKCKSTNICAEPYWLCDGDNDCGDNSDESDEWCSQRTCPANSFRCPNNRCIPATWHCDGADDCGDGADEPPDYCNSESRTCFGDLFTCDNGNCIPRIYLCDGDNDCTDGSDEDTRHHCSMRECDPESEFTCELNEDWGRTKCIPRKWICDGDPDCVDGADENITLHGCPERPKCSDTQFTCTNGKCINQDWVCDNDNDCGDGSDEGKNCTYKKCPPDQFACENYKCIRTSYKCDGEDDCGDNSDEKDCTVAMETCQPGFFRCDNGQCIPESVVCNKEEDCTDGSDEPAHCNVNACLKVELHQCNHKCVRTLTGYKCECNEGYKLLKDGKACEDVNECIEKPGLCSQDCTNTPGSYYCKCNSTYYQRDIQDPSSCKRIDDITPWVLMSNKYYIRMLTSDGSRYSLIHQDLRNVVALDYDYKGDMLYFADVSAKTIYRSPFNQSYTENKEAIVESEAEALLEPIIRHESQGLEGLAVDWVGKKIYWLDRNSKQLDVAELNGTNRLTLKNTDISYPRAIVVHPGIGYLFFTDWQLHSYIGRIGMDGSDFKRILTQDDKVIWPNGLAIDYFSNKLFWADASLDYIAFSDFDGKHRQEVLTGHLVPHVFALTIMDDHVYWTDWNAKAVMRAHKFTGQNITVLRNTTHRPYDIQIYHPLRQLPYDNPCADNNGGCSHLCLLKPGANGTVTYSCACPNQFFMGSDGQSCIANCTAGQHRCGGYDDRCIPWFWKCDGEKDCADGSDEPPSCPPRLCPQGKFQCANNNCTSTSNICDMSDDCGDQSDESHCSAPCPVNQFKCKNRPLGRCMRRAWMCDGDNDCTDGSDEDPEICENRPCGEQEYQCKNGKCIPKLWKCDFDNDCGDDSDEPAHICRNTACREGWRRCPGWGNYRCIPKWLFCDGKDDCRDGSDELDVNCPACNVTTEFQCKNRRCIPIRWACDHSNDCGDNSDESPDHCEGKYRDCSESEFRCGDGKCIPRRWRCDHDEDCEDGSDEKNCQDMECKANEFQCASGHCLAQALRCNGIRDCRDMSDELDCPTRFPNGRYCEPSMFQCDNSLCVSQQDRCNGRNDCGDWSDEKENVCKNFNCSAVTPDFCPPDGGECLTPFRCGNGRCIPGFQVCDGINNCGDGTDENNHTLCAPKIRQCVDSEFKCSNHQCIDKSQLCDHRDDCGDMSDERGCHFNKTCETVNHGGCQQSCTNVEGGYVCHCDHGFVTSDKNPKHCDDIDECATMTHTCAQKCTNYKGGYTCDCEPGFEKVDNECRATEGDKIILFSNSGEINGLDIEQNRYFDVILDHRNAYIKDLDYDPVNEVLYWVDSVEKRIKRSLMPHGKRPEVQIGAPQLLEIKGVAKPTSLSVDWVGENIYWAEIDRSSSKSRGRIVVSKLDGRYRHLVIGSDLEMPSSVAVDPMIGRLFWSDVGAVPKIESANMDGSGRRVVVINRLGAPMSLAIDFAMNHTIFWADPKLNVIERVNRDGTMRQVIVGGALAKKPVSLDVFESWIYWISRETGELLMMDKFGRGVPVTLQQNIQNPLGLKVFQPIRYNTSSALMTTCKMRQCSHLCLLVPGGAACACPDNSPRIKATVCDAAFEPQLPLPLSCPCLNGGICLDSEGGKAQCTCPDGFVGEVCEHSMNPTSEWQNAGISAEAIAIPFIIIVTLLFAAGLFLVLKRGNFGKQVSQTTTPSVSFRRGTNVIFGDSSFVSNSKENKGQEPPPDITLGATGNRRNDFSNPMFDTPIPSGSAPSVVNVSETTYETGYAKTGEVLQSVEARLGKRPTILGDPSEWRQVLLGKNHEGRVKAKLDTLPLILTKNTEQKKKAEEPAEKKGEKEAQVPNEGNKGNISAAWTSADAALRAEILWVARRIMMGDSKSSISGAGDLSRKIFPDSEIASGFQMELLQEEPSSVRAVYLTSIFLTKARACDLVKAVSEAIDENLKPKVIQIQARSQDSSGEGASGPRGGARAAQHGEGEKQMEKGFHASKDLYAIRLQQVGECSLRSIRQIAAL</sequence>
<comment type="caution">
    <text evidence="20">Lacks conserved residue(s) required for the propagation of feature annotation.</text>
</comment>
<reference evidence="25" key="1">
    <citation type="submission" date="2020-11" db="EMBL/GenBank/DDBJ databases">
        <authorList>
            <person name="Tran Van P."/>
        </authorList>
    </citation>
    <scope>NUCLEOTIDE SEQUENCE</scope>
</reference>
<keyword evidence="14 20" id="KW-1015">Disulfide bond</keyword>
<dbReference type="FunFam" id="4.10.400.10:FF:000078">
    <property type="entry name" value="low-density lipoprotein receptor-related protein 2"/>
    <property type="match status" value="1"/>
</dbReference>
<feature type="disulfide bond" evidence="21">
    <location>
        <begin position="1219"/>
        <end position="1237"/>
    </location>
</feature>
<evidence type="ECO:0000256" key="22">
    <source>
        <dbReference type="PROSITE-ProRule" id="PRU00461"/>
    </source>
</evidence>
<dbReference type="PROSITE" id="PS50026">
    <property type="entry name" value="EGF_3"/>
    <property type="match status" value="3"/>
</dbReference>
<dbReference type="SUPFAM" id="SSF63825">
    <property type="entry name" value="YWTD domain"/>
    <property type="match status" value="8"/>
</dbReference>
<dbReference type="InterPro" id="IPR000742">
    <property type="entry name" value="EGF"/>
</dbReference>
<feature type="disulfide bond" evidence="21">
    <location>
        <begin position="3002"/>
        <end position="3017"/>
    </location>
</feature>
<dbReference type="SUPFAM" id="SSF57196">
    <property type="entry name" value="EGF/Laminin"/>
    <property type="match status" value="6"/>
</dbReference>
<evidence type="ECO:0000256" key="1">
    <source>
        <dbReference type="ARBA" id="ARBA00004251"/>
    </source>
</evidence>
<feature type="disulfide bond" evidence="21">
    <location>
        <begin position="1009"/>
        <end position="1021"/>
    </location>
</feature>
<dbReference type="OrthoDB" id="21182at2759"/>
<dbReference type="Gene3D" id="2.10.25.10">
    <property type="entry name" value="Laminin"/>
    <property type="match status" value="7"/>
</dbReference>
<feature type="disulfide bond" evidence="21">
    <location>
        <begin position="2807"/>
        <end position="2819"/>
    </location>
</feature>
<dbReference type="FunFam" id="4.10.400.10:FF:000065">
    <property type="entry name" value="Transmembrane protease serine 7"/>
    <property type="match status" value="1"/>
</dbReference>
<dbReference type="SUPFAM" id="SSF57184">
    <property type="entry name" value="Growth factor receptor domain"/>
    <property type="match status" value="1"/>
</dbReference>
<keyword evidence="11" id="KW-0106">Calcium</keyword>
<dbReference type="EMBL" id="OB660026">
    <property type="protein sequence ID" value="CAD7222088.1"/>
    <property type="molecule type" value="Genomic_DNA"/>
</dbReference>
<dbReference type="InterPro" id="IPR056588">
    <property type="entry name" value="EGF_LRP2"/>
</dbReference>
<feature type="repeat" description="LDL-receptor class B" evidence="22">
    <location>
        <begin position="1556"/>
        <end position="1600"/>
    </location>
</feature>
<dbReference type="PROSITE" id="PS01209">
    <property type="entry name" value="LDLRA_1"/>
    <property type="match status" value="17"/>
</dbReference>
<feature type="disulfide bond" evidence="21">
    <location>
        <begin position="3524"/>
        <end position="3542"/>
    </location>
</feature>
<feature type="repeat" description="LDL-receptor class B" evidence="22">
    <location>
        <begin position="4218"/>
        <end position="4261"/>
    </location>
</feature>
<dbReference type="InterPro" id="IPR051221">
    <property type="entry name" value="LDLR-related"/>
</dbReference>
<feature type="repeat" description="LDL-receptor class B" evidence="22">
    <location>
        <begin position="672"/>
        <end position="714"/>
    </location>
</feature>
<dbReference type="Pfam" id="PF14670">
    <property type="entry name" value="FXa_inhibition"/>
    <property type="match status" value="3"/>
</dbReference>
<evidence type="ECO:0000313" key="25">
    <source>
        <dbReference type="EMBL" id="CAD7222088.1"/>
    </source>
</evidence>
<feature type="repeat" description="LDL-receptor class B" evidence="22">
    <location>
        <begin position="1467"/>
        <end position="1509"/>
    </location>
</feature>
<dbReference type="PROSITE" id="PS01186">
    <property type="entry name" value="EGF_2"/>
    <property type="match status" value="5"/>
</dbReference>
<feature type="disulfide bond" evidence="21">
    <location>
        <begin position="1016"/>
        <end position="1034"/>
    </location>
</feature>
<feature type="disulfide bond" evidence="21">
    <location>
        <begin position="3816"/>
        <end position="3834"/>
    </location>
</feature>
<dbReference type="PROSITE" id="PS00010">
    <property type="entry name" value="ASX_HYDROXYL"/>
    <property type="match status" value="3"/>
</dbReference>
<evidence type="ECO:0000256" key="4">
    <source>
        <dbReference type="ARBA" id="ARBA00022536"/>
    </source>
</evidence>
<dbReference type="FunFam" id="4.10.400.10:FF:000062">
    <property type="entry name" value="Terribly reduced optic lobes, isoform AI"/>
    <property type="match status" value="1"/>
</dbReference>
<feature type="disulfide bond" evidence="21">
    <location>
        <begin position="125"/>
        <end position="140"/>
    </location>
</feature>
<keyword evidence="10" id="KW-0967">Endosome</keyword>
<feature type="disulfide bond" evidence="21">
    <location>
        <begin position="2721"/>
        <end position="2733"/>
    </location>
</feature>
<dbReference type="SUPFAM" id="SSF57424">
    <property type="entry name" value="LDL receptor-like module"/>
    <property type="match status" value="32"/>
</dbReference>
<dbReference type="InterPro" id="IPR036055">
    <property type="entry name" value="LDL_receptor-like_sf"/>
</dbReference>
<evidence type="ECO:0000256" key="13">
    <source>
        <dbReference type="ARBA" id="ARBA00023136"/>
    </source>
</evidence>
<dbReference type="SMART" id="SM00181">
    <property type="entry name" value="EGF"/>
    <property type="match status" value="27"/>
</dbReference>
<keyword evidence="17" id="KW-0325">Glycoprotein</keyword>
<dbReference type="InterPro" id="IPR001881">
    <property type="entry name" value="EGF-like_Ca-bd_dom"/>
</dbReference>
<dbReference type="Pfam" id="PF24468">
    <property type="entry name" value="EGF_LRP2"/>
    <property type="match status" value="1"/>
</dbReference>
<evidence type="ECO:0000256" key="3">
    <source>
        <dbReference type="ARBA" id="ARBA00022475"/>
    </source>
</evidence>
<feature type="disulfide bond" evidence="21">
    <location>
        <begin position="3915"/>
        <end position="3933"/>
    </location>
</feature>
<evidence type="ECO:0000256" key="7">
    <source>
        <dbReference type="ARBA" id="ARBA00022692"/>
    </source>
</evidence>
<dbReference type="InterPro" id="IPR002172">
    <property type="entry name" value="LDrepeatLR_classA_rpt"/>
</dbReference>
<dbReference type="FunFam" id="4.10.400.10:FF:000045">
    <property type="entry name" value="Low-density lipoprotein receptor-related protein 2"/>
    <property type="match status" value="1"/>
</dbReference>
<keyword evidence="7 24" id="KW-0812">Transmembrane</keyword>
<feature type="disulfide bond" evidence="21">
    <location>
        <begin position="3772"/>
        <end position="3790"/>
    </location>
</feature>
<evidence type="ECO:0000256" key="17">
    <source>
        <dbReference type="ARBA" id="ARBA00023180"/>
    </source>
</evidence>
<feature type="repeat" description="LDL-receptor class B" evidence="22">
    <location>
        <begin position="2506"/>
        <end position="2547"/>
    </location>
</feature>
<feature type="compositionally biased region" description="Polar residues" evidence="23">
    <location>
        <begin position="12"/>
        <end position="22"/>
    </location>
</feature>
<evidence type="ECO:0000256" key="12">
    <source>
        <dbReference type="ARBA" id="ARBA00022989"/>
    </source>
</evidence>
<feature type="disulfide bond" evidence="21">
    <location>
        <begin position="3733"/>
        <end position="3751"/>
    </location>
</feature>
<dbReference type="InterPro" id="IPR026823">
    <property type="entry name" value="cEGF"/>
</dbReference>
<dbReference type="Pfam" id="PF00058">
    <property type="entry name" value="Ldl_recept_b"/>
    <property type="match status" value="6"/>
</dbReference>
<dbReference type="CDD" id="cd00112">
    <property type="entry name" value="LDLa"/>
    <property type="match status" value="31"/>
</dbReference>
<evidence type="ECO:0000256" key="21">
    <source>
        <dbReference type="PROSITE-ProRule" id="PRU00124"/>
    </source>
</evidence>
<dbReference type="PROSITE" id="PS51120">
    <property type="entry name" value="LDLRB"/>
    <property type="match status" value="14"/>
</dbReference>
<dbReference type="GO" id="GO:0031904">
    <property type="term" value="C:endosome lumen"/>
    <property type="evidence" value="ECO:0007669"/>
    <property type="project" value="UniProtKB-SubCell"/>
</dbReference>
<feature type="repeat" description="LDL-receptor class B" evidence="22">
    <location>
        <begin position="1512"/>
        <end position="1555"/>
    </location>
</feature>
<dbReference type="InterPro" id="IPR009030">
    <property type="entry name" value="Growth_fac_rcpt_cys_sf"/>
</dbReference>
<evidence type="ECO:0000256" key="9">
    <source>
        <dbReference type="ARBA" id="ARBA00022737"/>
    </source>
</evidence>
<keyword evidence="12 24" id="KW-1133">Transmembrane helix</keyword>
<evidence type="ECO:0000256" key="15">
    <source>
        <dbReference type="ARBA" id="ARBA00023170"/>
    </source>
</evidence>
<proteinExistence type="inferred from homology"/>
<dbReference type="Pfam" id="PF00057">
    <property type="entry name" value="Ldl_recept_a"/>
    <property type="match status" value="29"/>
</dbReference>
<keyword evidence="3" id="KW-1003">Cell membrane</keyword>
<feature type="repeat" description="LDL-receptor class B" evidence="22">
    <location>
        <begin position="3338"/>
        <end position="3381"/>
    </location>
</feature>
<feature type="disulfide bond" evidence="21">
    <location>
        <begin position="29"/>
        <end position="47"/>
    </location>
</feature>
<feature type="disulfide bond" evidence="21">
    <location>
        <begin position="3606"/>
        <end position="3624"/>
    </location>
</feature>
<dbReference type="InterPro" id="IPR018097">
    <property type="entry name" value="EGF_Ca-bd_CS"/>
</dbReference>
<feature type="disulfide bond" evidence="21">
    <location>
        <begin position="3784"/>
        <end position="3799"/>
    </location>
</feature>
<feature type="repeat" description="LDL-receptor class B" evidence="22">
    <location>
        <begin position="4124"/>
        <end position="4172"/>
    </location>
</feature>
<feature type="disulfide bond" evidence="21">
    <location>
        <begin position="3536"/>
        <end position="3551"/>
    </location>
</feature>
<evidence type="ECO:0000256" key="8">
    <source>
        <dbReference type="ARBA" id="ARBA00022729"/>
    </source>
</evidence>
<keyword evidence="4 20" id="KW-0245">EGF-like domain</keyword>
<accession>A0A7R8ZJ24</accession>
<feature type="disulfide bond" evidence="21">
    <location>
        <begin position="3809"/>
        <end position="3821"/>
    </location>
</feature>
<feature type="repeat" description="LDL-receptor class B" evidence="22">
    <location>
        <begin position="811"/>
        <end position="853"/>
    </location>
</feature>
<dbReference type="GO" id="GO:0043235">
    <property type="term" value="C:receptor complex"/>
    <property type="evidence" value="ECO:0007669"/>
    <property type="project" value="TreeGrafter"/>
</dbReference>
<dbReference type="InterPro" id="IPR023415">
    <property type="entry name" value="LDLR_class-A_CS"/>
</dbReference>
<feature type="disulfide bond" evidence="21">
    <location>
        <begin position="1108"/>
        <end position="1123"/>
    </location>
</feature>
<evidence type="ECO:0000256" key="18">
    <source>
        <dbReference type="ARBA" id="ARBA00037878"/>
    </source>
</evidence>
<feature type="repeat" description="LDL-receptor class B" evidence="22">
    <location>
        <begin position="4173"/>
        <end position="4216"/>
    </location>
</feature>
<feature type="disulfide bond" evidence="21">
    <location>
        <begin position="106"/>
        <end position="118"/>
    </location>
</feature>
<protein>
    <submittedName>
        <fullName evidence="25">Uncharacterized protein</fullName>
    </submittedName>
</protein>
<feature type="disulfide bond" evidence="21">
    <location>
        <begin position="113"/>
        <end position="131"/>
    </location>
</feature>
<dbReference type="Gene3D" id="2.120.10.30">
    <property type="entry name" value="TolB, C-terminal domain"/>
    <property type="match status" value="8"/>
</dbReference>
<dbReference type="Pfam" id="PF07645">
    <property type="entry name" value="EGF_CA"/>
    <property type="match status" value="2"/>
</dbReference>
<feature type="disulfide bond" evidence="20">
    <location>
        <begin position="4380"/>
        <end position="4389"/>
    </location>
</feature>
<feature type="disulfide bond" evidence="21">
    <location>
        <begin position="3927"/>
        <end position="3942"/>
    </location>
</feature>
<feature type="disulfide bond" evidence="21">
    <location>
        <begin position="2950"/>
        <end position="2968"/>
    </location>
</feature>
<dbReference type="Gene3D" id="4.10.400.10">
    <property type="entry name" value="Low-density Lipoprotein Receptor"/>
    <property type="match status" value="32"/>
</dbReference>
<feature type="disulfide bond" evidence="21">
    <location>
        <begin position="1028"/>
        <end position="1043"/>
    </location>
</feature>
<dbReference type="InterPro" id="IPR049883">
    <property type="entry name" value="NOTCH1_EGF-like"/>
</dbReference>
<feature type="disulfide bond" evidence="21">
    <location>
        <begin position="86"/>
        <end position="101"/>
    </location>
</feature>
<feature type="repeat" description="LDL-receptor class B" evidence="22">
    <location>
        <begin position="398"/>
        <end position="440"/>
    </location>
</feature>
<feature type="disulfide bond" evidence="21">
    <location>
        <begin position="2689"/>
        <end position="2707"/>
    </location>
</feature>
<dbReference type="GO" id="GO:0005509">
    <property type="term" value="F:calcium ion binding"/>
    <property type="evidence" value="ECO:0007669"/>
    <property type="project" value="InterPro"/>
</dbReference>
<evidence type="ECO:0000256" key="19">
    <source>
        <dbReference type="ARBA" id="ARBA00046273"/>
    </source>
</evidence>
<feature type="disulfide bond" evidence="21">
    <location>
        <begin position="976"/>
        <end position="994"/>
    </location>
</feature>
<feature type="disulfide bond" evidence="21">
    <location>
        <begin position="3599"/>
        <end position="3611"/>
    </location>
</feature>
<comment type="similarity">
    <text evidence="2">Belongs to the LDLR family.</text>
</comment>
<feature type="disulfide bond" evidence="21">
    <location>
        <begin position="3690"/>
        <end position="3708"/>
    </location>
</feature>
<dbReference type="CDD" id="cd00054">
    <property type="entry name" value="EGF_CA"/>
    <property type="match status" value="3"/>
</dbReference>
<feature type="disulfide bond" evidence="21">
    <location>
        <begin position="2648"/>
        <end position="2666"/>
    </location>
</feature>
<dbReference type="FunFam" id="2.120.10.30:FF:000035">
    <property type="entry name" value="Low-density lipoprotein receptor-related protein 2"/>
    <property type="match status" value="2"/>
</dbReference>
<dbReference type="Pfam" id="PF12662">
    <property type="entry name" value="cEGF"/>
    <property type="match status" value="1"/>
</dbReference>
<dbReference type="PRINTS" id="PR00261">
    <property type="entry name" value="LDLRECEPTOR"/>
</dbReference>
<evidence type="ECO:0000256" key="20">
    <source>
        <dbReference type="PROSITE-ProRule" id="PRU00076"/>
    </source>
</evidence>
<evidence type="ECO:0000256" key="16">
    <source>
        <dbReference type="ARBA" id="ARBA00023176"/>
    </source>
</evidence>
<feature type="repeat" description="LDL-receptor class B" evidence="22">
    <location>
        <begin position="2192"/>
        <end position="2233"/>
    </location>
</feature>
<feature type="disulfide bond" evidence="21">
    <location>
        <begin position="3726"/>
        <end position="3738"/>
    </location>
</feature>
<feature type="region of interest" description="Disordered" evidence="23">
    <location>
        <begin position="4573"/>
        <end position="4601"/>
    </location>
</feature>
<feature type="disulfide bond" evidence="21">
    <location>
        <begin position="3517"/>
        <end position="3529"/>
    </location>
</feature>
<dbReference type="GO" id="GO:0005041">
    <property type="term" value="F:low-density lipoprotein particle receptor activity"/>
    <property type="evidence" value="ECO:0007669"/>
    <property type="project" value="TreeGrafter"/>
</dbReference>
<dbReference type="PANTHER" id="PTHR22722:SF14">
    <property type="entry name" value="MEGALIN, ISOFORM A"/>
    <property type="match status" value="1"/>
</dbReference>
<dbReference type="PANTHER" id="PTHR22722">
    <property type="entry name" value="LOW-DENSITY LIPOPROTEIN RECEPTOR-RELATED PROTEIN 2-RELATED"/>
    <property type="match status" value="1"/>
</dbReference>
<dbReference type="Pfam" id="PF16472">
    <property type="entry name" value="DUF5050"/>
    <property type="match status" value="1"/>
</dbReference>
<feature type="disulfide bond" evidence="21">
    <location>
        <begin position="2814"/>
        <end position="2832"/>
    </location>
</feature>
<dbReference type="GO" id="GO:0006897">
    <property type="term" value="P:endocytosis"/>
    <property type="evidence" value="ECO:0007669"/>
    <property type="project" value="UniProtKB-KW"/>
</dbReference>
<gene>
    <name evidence="25" type="ORF">CTOB1V02_LOCUS105</name>
</gene>
<feature type="repeat" description="LDL-receptor class B" evidence="22">
    <location>
        <begin position="3292"/>
        <end position="3337"/>
    </location>
</feature>
<keyword evidence="8" id="KW-0732">Signal</keyword>
<feature type="disulfide bond" evidence="21">
    <location>
        <begin position="2850"/>
        <end position="2862"/>
    </location>
</feature>
<feature type="disulfide bond" evidence="21">
    <location>
        <begin position="22"/>
        <end position="34"/>
    </location>
</feature>
<evidence type="ECO:0000256" key="10">
    <source>
        <dbReference type="ARBA" id="ARBA00022753"/>
    </source>
</evidence>
<keyword evidence="16" id="KW-0168">Coated pit</keyword>
<feature type="disulfide bond" evidence="21">
    <location>
        <begin position="3908"/>
        <end position="3920"/>
    </location>
</feature>
<dbReference type="Pfam" id="PF00008">
    <property type="entry name" value="EGF"/>
    <property type="match status" value="1"/>
</dbReference>
<keyword evidence="9" id="KW-0677">Repeat</keyword>
<evidence type="ECO:0000256" key="11">
    <source>
        <dbReference type="ARBA" id="ARBA00022837"/>
    </source>
</evidence>
<dbReference type="SMART" id="SM00192">
    <property type="entry name" value="LDLa"/>
    <property type="match status" value="34"/>
</dbReference>
<dbReference type="SMART" id="SM00179">
    <property type="entry name" value="EGF_CA"/>
    <property type="match status" value="9"/>
</dbReference>
<dbReference type="InterPro" id="IPR000152">
    <property type="entry name" value="EGF-type_Asp/Asn_hydroxyl_site"/>
</dbReference>
<feature type="disulfide bond" evidence="21">
    <location>
        <begin position="2983"/>
        <end position="2995"/>
    </location>
</feature>
<evidence type="ECO:0000256" key="5">
    <source>
        <dbReference type="ARBA" id="ARBA00022553"/>
    </source>
</evidence>
<feature type="disulfide bond" evidence="21">
    <location>
        <begin position="2728"/>
        <end position="2746"/>
    </location>
</feature>
<evidence type="ECO:0000256" key="23">
    <source>
        <dbReference type="SAM" id="MobiDB-lite"/>
    </source>
</evidence>
<dbReference type="GO" id="GO:0005886">
    <property type="term" value="C:plasma membrane"/>
    <property type="evidence" value="ECO:0007669"/>
    <property type="project" value="UniProtKB-SubCell"/>
</dbReference>
<feature type="disulfide bond" evidence="21">
    <location>
        <begin position="3024"/>
        <end position="3036"/>
    </location>
</feature>
<feature type="disulfide bond" evidence="21">
    <location>
        <begin position="1148"/>
        <end position="1163"/>
    </location>
</feature>
<feature type="disulfide bond" evidence="21">
    <location>
        <begin position="2641"/>
        <end position="2653"/>
    </location>
</feature>
<dbReference type="FunFam" id="2.10.25.10:FF:000009">
    <property type="entry name" value="Low-density lipoprotein receptor isoform 1"/>
    <property type="match status" value="3"/>
</dbReference>
<feature type="region of interest" description="Disordered" evidence="23">
    <location>
        <begin position="4462"/>
        <end position="4506"/>
    </location>
</feature>
<organism evidence="25">
    <name type="scientific">Cyprideis torosa</name>
    <dbReference type="NCBI Taxonomy" id="163714"/>
    <lineage>
        <taxon>Eukaryota</taxon>
        <taxon>Metazoa</taxon>
        <taxon>Ecdysozoa</taxon>
        <taxon>Arthropoda</taxon>
        <taxon>Crustacea</taxon>
        <taxon>Oligostraca</taxon>
        <taxon>Ostracoda</taxon>
        <taxon>Podocopa</taxon>
        <taxon>Podocopida</taxon>
        <taxon>Cytherocopina</taxon>
        <taxon>Cytheroidea</taxon>
        <taxon>Cytherideidae</taxon>
        <taxon>Cyprideis</taxon>
    </lineage>
</organism>
<feature type="transmembrane region" description="Helical" evidence="24">
    <location>
        <begin position="4409"/>
        <end position="4429"/>
    </location>
</feature>
<feature type="region of interest" description="Disordered" evidence="23">
    <location>
        <begin position="4703"/>
        <end position="4733"/>
    </location>
</feature>
<feature type="compositionally biased region" description="Basic and acidic residues" evidence="23">
    <location>
        <begin position="4573"/>
        <end position="4591"/>
    </location>
</feature>
<feature type="disulfide bond" evidence="21">
    <location>
        <begin position="1048"/>
        <end position="1060"/>
    </location>
</feature>
<dbReference type="PROSITE" id="PS50068">
    <property type="entry name" value="LDLRA_2"/>
    <property type="match status" value="33"/>
</dbReference>
<feature type="disulfide bond" evidence="21">
    <location>
        <begin position="3031"/>
        <end position="3049"/>
    </location>
</feature>
<dbReference type="FunFam" id="4.10.400.10:FF:000002">
    <property type="entry name" value="Low-density lipoprotein receptor-related protein 1"/>
    <property type="match status" value="1"/>
</dbReference>
<feature type="region of interest" description="Disordered" evidence="23">
    <location>
        <begin position="1"/>
        <end position="22"/>
    </location>
</feature>